<proteinExistence type="predicted"/>
<accession>A0ABY7G0C4</accession>
<evidence type="ECO:0000256" key="1">
    <source>
        <dbReference type="SAM" id="MobiDB-lite"/>
    </source>
</evidence>
<feature type="region of interest" description="Disordered" evidence="1">
    <location>
        <begin position="1"/>
        <end position="23"/>
    </location>
</feature>
<gene>
    <name evidence="2" type="ORF">MAR_012292</name>
</gene>
<dbReference type="EMBL" id="CP111025">
    <property type="protein sequence ID" value="WAR26588.1"/>
    <property type="molecule type" value="Genomic_DNA"/>
</dbReference>
<organism evidence="2 3">
    <name type="scientific">Mya arenaria</name>
    <name type="common">Soft-shell clam</name>
    <dbReference type="NCBI Taxonomy" id="6604"/>
    <lineage>
        <taxon>Eukaryota</taxon>
        <taxon>Metazoa</taxon>
        <taxon>Spiralia</taxon>
        <taxon>Lophotrochozoa</taxon>
        <taxon>Mollusca</taxon>
        <taxon>Bivalvia</taxon>
        <taxon>Autobranchia</taxon>
        <taxon>Heteroconchia</taxon>
        <taxon>Euheterodonta</taxon>
        <taxon>Imparidentia</taxon>
        <taxon>Neoheterodontei</taxon>
        <taxon>Myida</taxon>
        <taxon>Myoidea</taxon>
        <taxon>Myidae</taxon>
        <taxon>Mya</taxon>
    </lineage>
</organism>
<feature type="non-terminal residue" evidence="2">
    <location>
        <position position="218"/>
    </location>
</feature>
<name>A0ABY7G0C4_MYAAR</name>
<protein>
    <recommendedName>
        <fullName evidence="4">Ribosome biogenesis protein NOP53</fullName>
    </recommendedName>
</protein>
<keyword evidence="3" id="KW-1185">Reference proteome</keyword>
<feature type="compositionally biased region" description="Basic and acidic residues" evidence="1">
    <location>
        <begin position="1"/>
        <end position="12"/>
    </location>
</feature>
<sequence length="218" mass="25642">MAKSKAERMREYRARKKEKLGEKEWLKKERARTKAYFKPMALLDESKQLEIRENNRLNQIRFRRKKHEQKNTGVDRSNTELQPSTSTESNENEISSTTDTTITIKLPFPSRAQKGKKRTSRALSKPYRRVETLEDQNEALKRKLSSKRPKTTAKALNVTTCGNPDKFVEMFLDSPSSLNELLNKIPTNDENVKFQQWKRVKMKNGKERQRVVEVEKTR</sequence>
<reference evidence="2" key="1">
    <citation type="submission" date="2022-11" db="EMBL/GenBank/DDBJ databases">
        <title>Centuries of genome instability and evolution in soft-shell clam transmissible cancer (bioRxiv).</title>
        <authorList>
            <person name="Hart S.F.M."/>
            <person name="Yonemitsu M.A."/>
            <person name="Giersch R.M."/>
            <person name="Beal B.F."/>
            <person name="Arriagada G."/>
            <person name="Davis B.W."/>
            <person name="Ostrander E.A."/>
            <person name="Goff S.P."/>
            <person name="Metzger M.J."/>
        </authorList>
    </citation>
    <scope>NUCLEOTIDE SEQUENCE</scope>
    <source>
        <strain evidence="2">MELC-2E11</strain>
        <tissue evidence="2">Siphon/mantle</tissue>
    </source>
</reference>
<evidence type="ECO:0000313" key="2">
    <source>
        <dbReference type="EMBL" id="WAR26588.1"/>
    </source>
</evidence>
<feature type="compositionally biased region" description="Polar residues" evidence="1">
    <location>
        <begin position="71"/>
        <end position="83"/>
    </location>
</feature>
<evidence type="ECO:0000313" key="3">
    <source>
        <dbReference type="Proteomes" id="UP001164746"/>
    </source>
</evidence>
<dbReference type="Proteomes" id="UP001164746">
    <property type="component" value="Chromosome 14"/>
</dbReference>
<evidence type="ECO:0008006" key="4">
    <source>
        <dbReference type="Google" id="ProtNLM"/>
    </source>
</evidence>
<feature type="region of interest" description="Disordered" evidence="1">
    <location>
        <begin position="60"/>
        <end position="101"/>
    </location>
</feature>
<feature type="compositionally biased region" description="Low complexity" evidence="1">
    <location>
        <begin position="84"/>
        <end position="101"/>
    </location>
</feature>